<accession>A0ABS4KZS2</accession>
<keyword evidence="2" id="KW-0812">Transmembrane</keyword>
<dbReference type="Proteomes" id="UP001519310">
    <property type="component" value="Unassembled WGS sequence"/>
</dbReference>
<dbReference type="RefSeq" id="WP_189968475.1">
    <property type="nucleotide sequence ID" value="NZ_BMVL01000005.1"/>
</dbReference>
<name>A0ABS4KZS2_STRAV</name>
<keyword evidence="2" id="KW-0472">Membrane</keyword>
<evidence type="ECO:0008006" key="5">
    <source>
        <dbReference type="Google" id="ProtNLM"/>
    </source>
</evidence>
<proteinExistence type="predicted"/>
<evidence type="ECO:0000256" key="2">
    <source>
        <dbReference type="SAM" id="Phobius"/>
    </source>
</evidence>
<feature type="compositionally biased region" description="Low complexity" evidence="1">
    <location>
        <begin position="224"/>
        <end position="234"/>
    </location>
</feature>
<gene>
    <name evidence="3" type="ORF">J2Z77_001323</name>
</gene>
<feature type="transmembrane region" description="Helical" evidence="2">
    <location>
        <begin position="140"/>
        <end position="158"/>
    </location>
</feature>
<feature type="transmembrane region" description="Helical" evidence="2">
    <location>
        <begin position="70"/>
        <end position="88"/>
    </location>
</feature>
<feature type="transmembrane region" description="Helical" evidence="2">
    <location>
        <begin position="108"/>
        <end position="128"/>
    </location>
</feature>
<feature type="transmembrane region" description="Helical" evidence="2">
    <location>
        <begin position="30"/>
        <end position="49"/>
    </location>
</feature>
<organism evidence="3 4">
    <name type="scientific">Streptomyces avidinii</name>
    <dbReference type="NCBI Taxonomy" id="1895"/>
    <lineage>
        <taxon>Bacteria</taxon>
        <taxon>Bacillati</taxon>
        <taxon>Actinomycetota</taxon>
        <taxon>Actinomycetes</taxon>
        <taxon>Kitasatosporales</taxon>
        <taxon>Streptomycetaceae</taxon>
        <taxon>Streptomyces</taxon>
    </lineage>
</organism>
<protein>
    <recommendedName>
        <fullName evidence="5">DMSO/TMAO reductase YedYZ heme-binding membrane subunit</fullName>
    </recommendedName>
</protein>
<evidence type="ECO:0000313" key="4">
    <source>
        <dbReference type="Proteomes" id="UP001519310"/>
    </source>
</evidence>
<dbReference type="EMBL" id="JAGGLQ010000002">
    <property type="protein sequence ID" value="MBP2035536.1"/>
    <property type="molecule type" value="Genomic_DNA"/>
</dbReference>
<keyword evidence="2" id="KW-1133">Transmembrane helix</keyword>
<feature type="region of interest" description="Disordered" evidence="1">
    <location>
        <begin position="204"/>
        <end position="270"/>
    </location>
</feature>
<sequence length="270" mass="27820">MLIAVGAAIVAVTVAARAGALTQLWDFLDFGAGVLSLVSLTATVLWGLAATDRVILGSGHRLVAQAAHRGLAVSGLGFLALHIWVKIAEQRTTASSALVPFTDAARPVLVGLGSLAGYLFLAVAISGAARSVFATNRRSALWRALHFGAYPAWGASLVHGLKSGRAADTWVTAAYGLALLGIVGVLVLRVRTRIQYAASLPPVPSPVPQTPVKATVPRPRRATRPAAAAVTASPASPPLSEQPPRTAVYAPSRAGSLSDGEDFATRGRGM</sequence>
<evidence type="ECO:0000313" key="3">
    <source>
        <dbReference type="EMBL" id="MBP2035536.1"/>
    </source>
</evidence>
<reference evidence="3 4" key="1">
    <citation type="submission" date="2021-03" db="EMBL/GenBank/DDBJ databases">
        <title>Genomic Encyclopedia of Type Strains, Phase IV (KMG-IV): sequencing the most valuable type-strain genomes for metagenomic binning, comparative biology and taxonomic classification.</title>
        <authorList>
            <person name="Goeker M."/>
        </authorList>
    </citation>
    <scope>NUCLEOTIDE SEQUENCE [LARGE SCALE GENOMIC DNA]</scope>
    <source>
        <strain evidence="3 4">DSM 40526</strain>
    </source>
</reference>
<comment type="caution">
    <text evidence="3">The sequence shown here is derived from an EMBL/GenBank/DDBJ whole genome shotgun (WGS) entry which is preliminary data.</text>
</comment>
<keyword evidence="4" id="KW-1185">Reference proteome</keyword>
<evidence type="ECO:0000256" key="1">
    <source>
        <dbReference type="SAM" id="MobiDB-lite"/>
    </source>
</evidence>
<feature type="transmembrane region" description="Helical" evidence="2">
    <location>
        <begin position="170"/>
        <end position="188"/>
    </location>
</feature>